<protein>
    <submittedName>
        <fullName evidence="5">DoxX family membrane protein</fullName>
    </submittedName>
</protein>
<proteinExistence type="predicted"/>
<organism evidence="5 6">
    <name type="scientific">Arthrobacter echini</name>
    <dbReference type="NCBI Taxonomy" id="1529066"/>
    <lineage>
        <taxon>Bacteria</taxon>
        <taxon>Bacillati</taxon>
        <taxon>Actinomycetota</taxon>
        <taxon>Actinomycetes</taxon>
        <taxon>Micrococcales</taxon>
        <taxon>Micrococcaceae</taxon>
        <taxon>Arthrobacter</taxon>
    </lineage>
</organism>
<dbReference type="GO" id="GO:0016020">
    <property type="term" value="C:membrane"/>
    <property type="evidence" value="ECO:0007669"/>
    <property type="project" value="UniProtKB-SubCell"/>
</dbReference>
<evidence type="ECO:0000313" key="5">
    <source>
        <dbReference type="EMBL" id="TYC99683.1"/>
    </source>
</evidence>
<evidence type="ECO:0000256" key="1">
    <source>
        <dbReference type="ARBA" id="ARBA00004141"/>
    </source>
</evidence>
<evidence type="ECO:0000256" key="4">
    <source>
        <dbReference type="ARBA" id="ARBA00023136"/>
    </source>
</evidence>
<name>A0A5D0XUW6_9MICC</name>
<dbReference type="Pfam" id="PF07681">
    <property type="entry name" value="DoxX"/>
    <property type="match status" value="1"/>
</dbReference>
<accession>A0A5D0XUW6</accession>
<dbReference type="RefSeq" id="WP_148600501.1">
    <property type="nucleotide sequence ID" value="NZ_VSLD01000002.1"/>
</dbReference>
<keyword evidence="2" id="KW-0812">Transmembrane</keyword>
<gene>
    <name evidence="5" type="ORF">FQ377_06990</name>
</gene>
<keyword evidence="6" id="KW-1185">Reference proteome</keyword>
<evidence type="ECO:0000313" key="6">
    <source>
        <dbReference type="Proteomes" id="UP000323410"/>
    </source>
</evidence>
<dbReference type="EMBL" id="VSLD01000002">
    <property type="protein sequence ID" value="TYC99683.1"/>
    <property type="molecule type" value="Genomic_DNA"/>
</dbReference>
<keyword evidence="4" id="KW-0472">Membrane</keyword>
<reference evidence="5 6" key="1">
    <citation type="submission" date="2019-08" db="EMBL/GenBank/DDBJ databases">
        <title>Genone of Arthrobacter echini P9.</title>
        <authorList>
            <person name="Bowman J.P."/>
        </authorList>
    </citation>
    <scope>NUCLEOTIDE SEQUENCE [LARGE SCALE GENOMIC DNA]</scope>
    <source>
        <strain evidence="5 6">P9</strain>
    </source>
</reference>
<dbReference type="AlphaFoldDB" id="A0A5D0XUW6"/>
<evidence type="ECO:0000256" key="2">
    <source>
        <dbReference type="ARBA" id="ARBA00022692"/>
    </source>
</evidence>
<dbReference type="Proteomes" id="UP000323410">
    <property type="component" value="Unassembled WGS sequence"/>
</dbReference>
<dbReference type="InterPro" id="IPR032808">
    <property type="entry name" value="DoxX"/>
</dbReference>
<comment type="caution">
    <text evidence="5">The sequence shown here is derived from an EMBL/GenBank/DDBJ whole genome shotgun (WGS) entry which is preliminary data.</text>
</comment>
<evidence type="ECO:0000256" key="3">
    <source>
        <dbReference type="ARBA" id="ARBA00022989"/>
    </source>
</evidence>
<dbReference type="OrthoDB" id="329282at2"/>
<comment type="subcellular location">
    <subcellularLocation>
        <location evidence="1">Membrane</location>
        <topology evidence="1">Multi-pass membrane protein</topology>
    </subcellularLocation>
</comment>
<keyword evidence="3" id="KW-1133">Transmembrane helix</keyword>
<sequence>MTLVRVLARPLIASSFVFSGVERLRTAGATAPQLKPVLAGVTKVVPSAAAVTGNEKLVGQVLGATQIGAALLLGIGRFSRFSALLLTVTTTVNTLVDYRSADSATPEDKKARRSQLLKNLSLIGAVLLASVDTNGRPGVAWRAGHLATGARKNAVGLGKDARKQLQKADKAVRKTASDVVGS</sequence>